<dbReference type="InterPro" id="IPR009078">
    <property type="entry name" value="Ferritin-like_SF"/>
</dbReference>
<reference evidence="3" key="1">
    <citation type="submission" date="2016-07" db="EMBL/GenBank/DDBJ databases">
        <title>Microvirga ossetica sp. nov. a new species of rhizobia isolated from root nodules of the legume species Vicia alpestris Steven originated from North Ossetia region in the Caucasus.</title>
        <authorList>
            <person name="Safronova V.I."/>
            <person name="Kuznetsova I.G."/>
            <person name="Sazanova A.L."/>
            <person name="Belimov A."/>
            <person name="Andronov E."/>
            <person name="Osledkin Y.S."/>
            <person name="Onishchuk O.P."/>
            <person name="Kurchak O.N."/>
            <person name="Shaposhnikov A.I."/>
            <person name="Willems A."/>
            <person name="Tikhonovich I.A."/>
        </authorList>
    </citation>
    <scope>NUCLEOTIDE SEQUENCE [LARGE SCALE GENOMIC DNA]</scope>
    <source>
        <strain evidence="3">V5/3M</strain>
    </source>
</reference>
<dbReference type="Gene3D" id="1.20.1260.10">
    <property type="match status" value="1"/>
</dbReference>
<evidence type="ECO:0000259" key="2">
    <source>
        <dbReference type="Pfam" id="PF02915"/>
    </source>
</evidence>
<feature type="transmembrane region" description="Helical" evidence="1">
    <location>
        <begin position="172"/>
        <end position="193"/>
    </location>
</feature>
<evidence type="ECO:0000256" key="1">
    <source>
        <dbReference type="SAM" id="Phobius"/>
    </source>
</evidence>
<name>A0A1B2EIR1_9HYPH</name>
<keyword evidence="1" id="KW-1133">Transmembrane helix</keyword>
<dbReference type="InterPro" id="IPR012347">
    <property type="entry name" value="Ferritin-like"/>
</dbReference>
<dbReference type="GO" id="GO:0046872">
    <property type="term" value="F:metal ion binding"/>
    <property type="evidence" value="ECO:0007669"/>
    <property type="project" value="InterPro"/>
</dbReference>
<dbReference type="PANTHER" id="PTHR33531:SF10">
    <property type="entry name" value="BLR7895 PROTEIN"/>
    <property type="match status" value="1"/>
</dbReference>
<proteinExistence type="predicted"/>
<organism evidence="3">
    <name type="scientific">Microvirga ossetica</name>
    <dbReference type="NCBI Taxonomy" id="1882682"/>
    <lineage>
        <taxon>Bacteria</taxon>
        <taxon>Pseudomonadati</taxon>
        <taxon>Pseudomonadota</taxon>
        <taxon>Alphaproteobacteria</taxon>
        <taxon>Hyphomicrobiales</taxon>
        <taxon>Methylobacteriaceae</taxon>
        <taxon>Microvirga</taxon>
    </lineage>
</organism>
<feature type="transmembrane region" description="Helical" evidence="1">
    <location>
        <begin position="269"/>
        <end position="290"/>
    </location>
</feature>
<keyword evidence="1" id="KW-0472">Membrane</keyword>
<dbReference type="KEGG" id="moc:BB934_18025"/>
<feature type="domain" description="Rubrerythrin diiron-binding" evidence="2">
    <location>
        <begin position="11"/>
        <end position="147"/>
    </location>
</feature>
<dbReference type="InterPro" id="IPR003251">
    <property type="entry name" value="Rr_diiron-bd_dom"/>
</dbReference>
<gene>
    <name evidence="3" type="ORF">BB934_18025</name>
</gene>
<dbReference type="PANTHER" id="PTHR33531">
    <property type="entry name" value="RUBRERYTHRIN SUBFAMILY"/>
    <property type="match status" value="1"/>
</dbReference>
<feature type="transmembrane region" description="Helical" evidence="1">
    <location>
        <begin position="205"/>
        <end position="226"/>
    </location>
</feature>
<feature type="transmembrane region" description="Helical" evidence="1">
    <location>
        <begin position="238"/>
        <end position="257"/>
    </location>
</feature>
<dbReference type="InterPro" id="IPR017040">
    <property type="entry name" value="UCP035918_rubreryth/DUF125"/>
</dbReference>
<dbReference type="SUPFAM" id="SSF47240">
    <property type="entry name" value="Ferritin-like"/>
    <property type="match status" value="1"/>
</dbReference>
<dbReference type="CDD" id="cd01045">
    <property type="entry name" value="Ferritin_like_AB"/>
    <property type="match status" value="1"/>
</dbReference>
<dbReference type="Pfam" id="PF02915">
    <property type="entry name" value="Rubrerythrin"/>
    <property type="match status" value="1"/>
</dbReference>
<sequence length="323" mass="35658">MKSLSELSEREVVALAIANEEEDSRIYQHFADRLRPDFPASAEIFDGMAEEERAHRNSLYGFYRTRFGEHLPPIRREDVRGFLKRRAVWWSPHLDLDRMRREAEVMELQAASFYDKAAQQTLDVSVRELFTRLAEVERGHERKASELHAAHLTENAEAAEEHARRRLFVLQYVQPGLAGLIDGSVSTLAPLFAAAFATQNNWETFLVGLAASVGAGISMGLTEALSDDGEITGRGSPWLRGLVCGVMTAAGGLGHTLPYLVPDSWPNAFILATSIAALVVAAELVAISWIRTKFMDTPFWSATYQVIVGGVLVLLAGIFIGSA</sequence>
<keyword evidence="1" id="KW-0812">Transmembrane</keyword>
<accession>A0A1B2EIR1</accession>
<dbReference type="EMBL" id="CP016616">
    <property type="protein sequence ID" value="ANY79885.1"/>
    <property type="molecule type" value="Genomic_DNA"/>
</dbReference>
<dbReference type="AlphaFoldDB" id="A0A1B2EIR1"/>
<dbReference type="GO" id="GO:0016491">
    <property type="term" value="F:oxidoreductase activity"/>
    <property type="evidence" value="ECO:0007669"/>
    <property type="project" value="InterPro"/>
</dbReference>
<protein>
    <submittedName>
        <fullName evidence="3">Rubrerythrin</fullName>
    </submittedName>
</protein>
<dbReference type="RefSeq" id="WP_099510901.1">
    <property type="nucleotide sequence ID" value="NZ_CP016616.1"/>
</dbReference>
<dbReference type="OrthoDB" id="32301at2"/>
<feature type="transmembrane region" description="Helical" evidence="1">
    <location>
        <begin position="302"/>
        <end position="321"/>
    </location>
</feature>
<dbReference type="NCBIfam" id="NF045676">
    <property type="entry name" value="FeExpMbfA"/>
    <property type="match status" value="1"/>
</dbReference>
<dbReference type="PIRSF" id="PIRSF035918">
    <property type="entry name" value="UCP035918_rubreryth_DUF125"/>
    <property type="match status" value="1"/>
</dbReference>
<evidence type="ECO:0000313" key="3">
    <source>
        <dbReference type="EMBL" id="ANY79885.1"/>
    </source>
</evidence>